<keyword evidence="3" id="KW-1185">Reference proteome</keyword>
<dbReference type="EnsemblMetazoa" id="ASIC010982-RA">
    <property type="protein sequence ID" value="ASIC010982-PA"/>
    <property type="gene ID" value="ASIC010982"/>
</dbReference>
<sequence length="194" mass="21247">MARDAAATAHLHDTFHFQFTVQQTEAWGARGKMACENTFPPGGDGNKCVKFVNFNSSPIGSVRLLRRWCALPVEPSTKVTYRSSANPKRRGTYGFRFCRSKSGRKIGKNNLLHTLSSQAEAEDNPGKVIHAEVMNRQKRTFVESGWRPDRGLCVCVSLCHYSTPDELSSWSSGGLGLASGVRKPAHMSGTGASE</sequence>
<reference evidence="1 3" key="1">
    <citation type="journal article" date="2014" name="BMC Genomics">
        <title>Genome sequence of Anopheles sinensis provides insight into genetics basis of mosquito competence for malaria parasites.</title>
        <authorList>
            <person name="Zhou D."/>
            <person name="Zhang D."/>
            <person name="Ding G."/>
            <person name="Shi L."/>
            <person name="Hou Q."/>
            <person name="Ye Y."/>
            <person name="Xu Y."/>
            <person name="Zhou H."/>
            <person name="Xiong C."/>
            <person name="Li S."/>
            <person name="Yu J."/>
            <person name="Hong S."/>
            <person name="Yu X."/>
            <person name="Zou P."/>
            <person name="Chen C."/>
            <person name="Chang X."/>
            <person name="Wang W."/>
            <person name="Lv Y."/>
            <person name="Sun Y."/>
            <person name="Ma L."/>
            <person name="Shen B."/>
            <person name="Zhu C."/>
        </authorList>
    </citation>
    <scope>NUCLEOTIDE SEQUENCE [LARGE SCALE GENOMIC DNA]</scope>
</reference>
<accession>A0A084VZ10</accession>
<evidence type="ECO:0000313" key="2">
    <source>
        <dbReference type="EnsemblMetazoa" id="ASIC010982-PA"/>
    </source>
</evidence>
<gene>
    <name evidence="1" type="ORF">ZHAS_00010982</name>
</gene>
<dbReference type="EMBL" id="KE525238">
    <property type="protein sequence ID" value="KFB43204.1"/>
    <property type="molecule type" value="Genomic_DNA"/>
</dbReference>
<dbReference type="AlphaFoldDB" id="A0A084VZ10"/>
<organism evidence="1">
    <name type="scientific">Anopheles sinensis</name>
    <name type="common">Mosquito</name>
    <dbReference type="NCBI Taxonomy" id="74873"/>
    <lineage>
        <taxon>Eukaryota</taxon>
        <taxon>Metazoa</taxon>
        <taxon>Ecdysozoa</taxon>
        <taxon>Arthropoda</taxon>
        <taxon>Hexapoda</taxon>
        <taxon>Insecta</taxon>
        <taxon>Pterygota</taxon>
        <taxon>Neoptera</taxon>
        <taxon>Endopterygota</taxon>
        <taxon>Diptera</taxon>
        <taxon>Nematocera</taxon>
        <taxon>Culicoidea</taxon>
        <taxon>Culicidae</taxon>
        <taxon>Anophelinae</taxon>
        <taxon>Anopheles</taxon>
    </lineage>
</organism>
<protein>
    <submittedName>
        <fullName evidence="1 2">Uncharacterized protein</fullName>
    </submittedName>
</protein>
<evidence type="ECO:0000313" key="1">
    <source>
        <dbReference type="EMBL" id="KFB43204.1"/>
    </source>
</evidence>
<reference evidence="2" key="2">
    <citation type="submission" date="2020-05" db="UniProtKB">
        <authorList>
            <consortium name="EnsemblMetazoa"/>
        </authorList>
    </citation>
    <scope>IDENTIFICATION</scope>
</reference>
<proteinExistence type="predicted"/>
<dbReference type="VEuPathDB" id="VectorBase:ASIC010982"/>
<dbReference type="EMBL" id="ATLV01018579">
    <property type="status" value="NOT_ANNOTATED_CDS"/>
    <property type="molecule type" value="Genomic_DNA"/>
</dbReference>
<dbReference type="Proteomes" id="UP000030765">
    <property type="component" value="Unassembled WGS sequence"/>
</dbReference>
<evidence type="ECO:0000313" key="3">
    <source>
        <dbReference type="Proteomes" id="UP000030765"/>
    </source>
</evidence>
<name>A0A084VZ10_ANOSI</name>